<evidence type="ECO:0000259" key="8">
    <source>
        <dbReference type="PROSITE" id="PS51782"/>
    </source>
</evidence>
<dbReference type="RefSeq" id="WP_319837175.1">
    <property type="nucleotide sequence ID" value="NZ_CP137624.1"/>
</dbReference>
<dbReference type="SUPFAM" id="SSF54001">
    <property type="entry name" value="Cysteine proteinases"/>
    <property type="match status" value="1"/>
</dbReference>
<evidence type="ECO:0000256" key="3">
    <source>
        <dbReference type="ARBA" id="ARBA00022729"/>
    </source>
</evidence>
<reference evidence="10 11" key="1">
    <citation type="submission" date="2023-09" db="EMBL/GenBank/DDBJ databases">
        <authorList>
            <person name="Page C.A."/>
            <person name="Perez-Diaz I.M."/>
        </authorList>
    </citation>
    <scope>NUCLEOTIDE SEQUENCE [LARGE SCALE GENOMIC DNA]</scope>
    <source>
        <strain evidence="10 11">Ll15</strain>
    </source>
</reference>
<dbReference type="Pfam" id="PF00877">
    <property type="entry name" value="NLPC_P60"/>
    <property type="match status" value="1"/>
</dbReference>
<evidence type="ECO:0000256" key="6">
    <source>
        <dbReference type="ARBA" id="ARBA00022807"/>
    </source>
</evidence>
<keyword evidence="2" id="KW-0645">Protease</keyword>
<name>A0ABZ0RW25_9BACI</name>
<dbReference type="CDD" id="cd00118">
    <property type="entry name" value="LysM"/>
    <property type="match status" value="2"/>
</dbReference>
<comment type="similarity">
    <text evidence="1">Belongs to the peptidase C40 family.</text>
</comment>
<evidence type="ECO:0000256" key="7">
    <source>
        <dbReference type="SAM" id="SignalP"/>
    </source>
</evidence>
<organism evidence="10 11">
    <name type="scientific">Lysinibacillus louembei</name>
    <dbReference type="NCBI Taxonomy" id="1470088"/>
    <lineage>
        <taxon>Bacteria</taxon>
        <taxon>Bacillati</taxon>
        <taxon>Bacillota</taxon>
        <taxon>Bacilli</taxon>
        <taxon>Bacillales</taxon>
        <taxon>Bacillaceae</taxon>
        <taxon>Lysinibacillus</taxon>
    </lineage>
</organism>
<sequence>MASKWQAAVASALILSALVVPAAEAASYTVQKGDTLTKIAKEHEVTVEQLKQWNNLKADAIFINQKLVVTDGAVKANKVAVVEKMATHTVKKGDTLASIAQKNNMTVAQLKELNKLQSDVIYINQKLQINKVSPSKPQEATVEAPVITTSPKADGQAVYNQVIALAHELIGTPYVFAGNTIEGFDCSGFVKYVYSNAGLNISRKSSLDYYLQDTTAVEQPMPGDVVFFKNTYIPNISHMGIYIGEDQFIHAGTTGVEISKVTHSYWAERLVGYKRFNGIE</sequence>
<feature type="domain" description="LysM" evidence="8">
    <location>
        <begin position="86"/>
        <end position="129"/>
    </location>
</feature>
<gene>
    <name evidence="10" type="ORF">R6U77_01700</name>
</gene>
<evidence type="ECO:0000256" key="2">
    <source>
        <dbReference type="ARBA" id="ARBA00022670"/>
    </source>
</evidence>
<dbReference type="InterPro" id="IPR000064">
    <property type="entry name" value="NLP_P60_dom"/>
</dbReference>
<dbReference type="Proteomes" id="UP001322664">
    <property type="component" value="Chromosome"/>
</dbReference>
<accession>A0ABZ0RW25</accession>
<dbReference type="SUPFAM" id="SSF54106">
    <property type="entry name" value="LysM domain"/>
    <property type="match status" value="2"/>
</dbReference>
<feature type="domain" description="NlpC/P60" evidence="9">
    <location>
        <begin position="156"/>
        <end position="277"/>
    </location>
</feature>
<evidence type="ECO:0000256" key="5">
    <source>
        <dbReference type="ARBA" id="ARBA00022801"/>
    </source>
</evidence>
<evidence type="ECO:0000256" key="1">
    <source>
        <dbReference type="ARBA" id="ARBA00007074"/>
    </source>
</evidence>
<dbReference type="PROSITE" id="PS51782">
    <property type="entry name" value="LYSM"/>
    <property type="match status" value="2"/>
</dbReference>
<dbReference type="InterPro" id="IPR036779">
    <property type="entry name" value="LysM_dom_sf"/>
</dbReference>
<proteinExistence type="inferred from homology"/>
<feature type="signal peptide" evidence="7">
    <location>
        <begin position="1"/>
        <end position="25"/>
    </location>
</feature>
<dbReference type="InterPro" id="IPR038765">
    <property type="entry name" value="Papain-like_cys_pep_sf"/>
</dbReference>
<keyword evidence="4" id="KW-0677">Repeat</keyword>
<dbReference type="EMBL" id="CP137624">
    <property type="protein sequence ID" value="WPK12432.1"/>
    <property type="molecule type" value="Genomic_DNA"/>
</dbReference>
<keyword evidence="6" id="KW-0788">Thiol protease</keyword>
<evidence type="ECO:0000256" key="4">
    <source>
        <dbReference type="ARBA" id="ARBA00022737"/>
    </source>
</evidence>
<evidence type="ECO:0000313" key="10">
    <source>
        <dbReference type="EMBL" id="WPK12432.1"/>
    </source>
</evidence>
<dbReference type="PROSITE" id="PS51935">
    <property type="entry name" value="NLPC_P60"/>
    <property type="match status" value="1"/>
</dbReference>
<dbReference type="PANTHER" id="PTHR47053:SF1">
    <property type="entry name" value="MUREIN DD-ENDOPEPTIDASE MEPH-RELATED"/>
    <property type="match status" value="1"/>
</dbReference>
<dbReference type="SMART" id="SM00257">
    <property type="entry name" value="LysM"/>
    <property type="match status" value="2"/>
</dbReference>
<dbReference type="Gene3D" id="3.90.1720.10">
    <property type="entry name" value="endopeptidase domain like (from Nostoc punctiforme)"/>
    <property type="match status" value="1"/>
</dbReference>
<keyword evidence="11" id="KW-1185">Reference proteome</keyword>
<dbReference type="Pfam" id="PF01476">
    <property type="entry name" value="LysM"/>
    <property type="match status" value="2"/>
</dbReference>
<keyword evidence="3 7" id="KW-0732">Signal</keyword>
<dbReference type="Gene3D" id="3.10.350.10">
    <property type="entry name" value="LysM domain"/>
    <property type="match status" value="2"/>
</dbReference>
<feature type="domain" description="LysM" evidence="8">
    <location>
        <begin position="26"/>
        <end position="69"/>
    </location>
</feature>
<keyword evidence="5" id="KW-0378">Hydrolase</keyword>
<dbReference type="PANTHER" id="PTHR47053">
    <property type="entry name" value="MUREIN DD-ENDOPEPTIDASE MEPH-RELATED"/>
    <property type="match status" value="1"/>
</dbReference>
<dbReference type="InterPro" id="IPR018392">
    <property type="entry name" value="LysM"/>
</dbReference>
<evidence type="ECO:0000259" key="9">
    <source>
        <dbReference type="PROSITE" id="PS51935"/>
    </source>
</evidence>
<feature type="chain" id="PRO_5045348473" evidence="7">
    <location>
        <begin position="26"/>
        <end position="280"/>
    </location>
</feature>
<dbReference type="InterPro" id="IPR051202">
    <property type="entry name" value="Peptidase_C40"/>
</dbReference>
<evidence type="ECO:0000313" key="11">
    <source>
        <dbReference type="Proteomes" id="UP001322664"/>
    </source>
</evidence>
<protein>
    <submittedName>
        <fullName evidence="10">LysM peptidoglycan-binding domain-containing protein</fullName>
    </submittedName>
</protein>